<dbReference type="RefSeq" id="WP_123779093.1">
    <property type="nucleotide sequence ID" value="NZ_RKMG01000002.1"/>
</dbReference>
<reference evidence="3 4" key="1">
    <citation type="submission" date="2018-11" db="EMBL/GenBank/DDBJ databases">
        <title>Aerococcus sp. SJQ22, whole genome shotgun sequence.</title>
        <authorList>
            <person name="Sun L."/>
            <person name="Gao X."/>
            <person name="Chen W."/>
            <person name="Huang K."/>
        </authorList>
    </citation>
    <scope>NUCLEOTIDE SEQUENCE [LARGE SCALE GENOMIC DNA]</scope>
    <source>
        <strain evidence="3 4">SJQ22</strain>
    </source>
</reference>
<feature type="transmembrane region" description="Helical" evidence="1">
    <location>
        <begin position="36"/>
        <end position="54"/>
    </location>
</feature>
<name>A0A3N4GWB4_9LACT</name>
<keyword evidence="1" id="KW-0472">Membrane</keyword>
<dbReference type="OrthoDB" id="2134795at2"/>
<feature type="transmembrane region" description="Helical" evidence="1">
    <location>
        <begin position="6"/>
        <end position="24"/>
    </location>
</feature>
<accession>A0A3N4GWB4</accession>
<feature type="domain" description="DUF3899" evidence="2">
    <location>
        <begin position="34"/>
        <end position="118"/>
    </location>
</feature>
<protein>
    <submittedName>
        <fullName evidence="3">DUF3899 domain-containing protein</fullName>
    </submittedName>
</protein>
<organism evidence="3 4">
    <name type="scientific">Aerococcus agrisoli</name>
    <dbReference type="NCBI Taxonomy" id="2487350"/>
    <lineage>
        <taxon>Bacteria</taxon>
        <taxon>Bacillati</taxon>
        <taxon>Bacillota</taxon>
        <taxon>Bacilli</taxon>
        <taxon>Lactobacillales</taxon>
        <taxon>Aerococcaceae</taxon>
        <taxon>Aerococcus</taxon>
    </lineage>
</organism>
<gene>
    <name evidence="3" type="ORF">EF384_00810</name>
</gene>
<evidence type="ECO:0000259" key="2">
    <source>
        <dbReference type="Pfam" id="PF13038"/>
    </source>
</evidence>
<proteinExistence type="predicted"/>
<sequence>MIYKRWKSILLLFATIPFIISIFLHEGITLFYLSNSYFYISAPFLIAGMFGLILKDGTFDLFQYSLRRWRPGVIEQKNSKKNDDSKKNVQTLSQSIGTWYIGFLKIGGIFLAISLACLIAYYYI</sequence>
<evidence type="ECO:0000313" key="3">
    <source>
        <dbReference type="EMBL" id="RPA64986.1"/>
    </source>
</evidence>
<dbReference type="AlphaFoldDB" id="A0A3N4GWB4"/>
<dbReference type="InterPro" id="IPR025007">
    <property type="entry name" value="DUF3899"/>
</dbReference>
<evidence type="ECO:0000256" key="1">
    <source>
        <dbReference type="SAM" id="Phobius"/>
    </source>
</evidence>
<comment type="caution">
    <text evidence="3">The sequence shown here is derived from an EMBL/GenBank/DDBJ whole genome shotgun (WGS) entry which is preliminary data.</text>
</comment>
<keyword evidence="1" id="KW-0812">Transmembrane</keyword>
<dbReference type="Pfam" id="PF13038">
    <property type="entry name" value="DUF3899"/>
    <property type="match status" value="1"/>
</dbReference>
<feature type="transmembrane region" description="Helical" evidence="1">
    <location>
        <begin position="99"/>
        <end position="123"/>
    </location>
</feature>
<keyword evidence="4" id="KW-1185">Reference proteome</keyword>
<dbReference type="EMBL" id="RKMG01000002">
    <property type="protein sequence ID" value="RPA64986.1"/>
    <property type="molecule type" value="Genomic_DNA"/>
</dbReference>
<dbReference type="Proteomes" id="UP000273977">
    <property type="component" value="Unassembled WGS sequence"/>
</dbReference>
<evidence type="ECO:0000313" key="4">
    <source>
        <dbReference type="Proteomes" id="UP000273977"/>
    </source>
</evidence>
<keyword evidence="1" id="KW-1133">Transmembrane helix</keyword>